<dbReference type="EMBL" id="QFFJ01000001">
    <property type="protein sequence ID" value="RBL91966.1"/>
    <property type="molecule type" value="Genomic_DNA"/>
</dbReference>
<comment type="caution">
    <text evidence="1">The sequence shown here is derived from an EMBL/GenBank/DDBJ whole genome shotgun (WGS) entry which is preliminary data.</text>
</comment>
<evidence type="ECO:0000313" key="1">
    <source>
        <dbReference type="EMBL" id="RBL91966.1"/>
    </source>
</evidence>
<protein>
    <submittedName>
        <fullName evidence="1">Uncharacterized protein</fullName>
    </submittedName>
</protein>
<keyword evidence="2" id="KW-1185">Reference proteome</keyword>
<organism evidence="1 2">
    <name type="scientific">Chitinophaga flava</name>
    <dbReference type="NCBI Taxonomy" id="2259036"/>
    <lineage>
        <taxon>Bacteria</taxon>
        <taxon>Pseudomonadati</taxon>
        <taxon>Bacteroidota</taxon>
        <taxon>Chitinophagia</taxon>
        <taxon>Chitinophagales</taxon>
        <taxon>Chitinophagaceae</taxon>
        <taxon>Chitinophaga</taxon>
    </lineage>
</organism>
<dbReference type="Proteomes" id="UP000253410">
    <property type="component" value="Unassembled WGS sequence"/>
</dbReference>
<reference evidence="1 2" key="1">
    <citation type="submission" date="2018-05" db="EMBL/GenBank/DDBJ databases">
        <title>Chitinophaga sp. K3CV102501T nov., isolated from isolated from a monsoon evergreen broad-leaved forest soil.</title>
        <authorList>
            <person name="Lv Y."/>
        </authorList>
    </citation>
    <scope>NUCLEOTIDE SEQUENCE [LARGE SCALE GENOMIC DNA]</scope>
    <source>
        <strain evidence="1 2">GDMCC 1.1325</strain>
    </source>
</reference>
<name>A0A365Y029_9BACT</name>
<gene>
    <name evidence="1" type="ORF">DF182_05040</name>
</gene>
<evidence type="ECO:0000313" key="2">
    <source>
        <dbReference type="Proteomes" id="UP000253410"/>
    </source>
</evidence>
<dbReference type="AlphaFoldDB" id="A0A365Y029"/>
<proteinExistence type="predicted"/>
<sequence length="93" mass="10846">MNYSFSIIYQQAFKNTALSFTSMLLYSALQNIKTYCFNVLYATIIIITNPTSDFQQLEKIVFADFVVLFDPTNRLNLISSQKPLFYVKHSIRE</sequence>
<accession>A0A365Y029</accession>